<evidence type="ECO:0000313" key="10">
    <source>
        <dbReference type="Proteomes" id="UP001477278"/>
    </source>
</evidence>
<comment type="caution">
    <text evidence="9">The sequence shown here is derived from an EMBL/GenBank/DDBJ whole genome shotgun (WGS) entry which is preliminary data.</text>
</comment>
<dbReference type="SMART" id="SM00283">
    <property type="entry name" value="MA"/>
    <property type="match status" value="1"/>
</dbReference>
<evidence type="ECO:0000256" key="1">
    <source>
        <dbReference type="ARBA" id="ARBA00004370"/>
    </source>
</evidence>
<evidence type="ECO:0000256" key="5">
    <source>
        <dbReference type="SAM" id="MobiDB-lite"/>
    </source>
</evidence>
<keyword evidence="2 4" id="KW-0807">Transducer</keyword>
<keyword evidence="10" id="KW-1185">Reference proteome</keyword>
<dbReference type="Gene3D" id="1.10.287.950">
    <property type="entry name" value="Methyl-accepting chemotaxis protein"/>
    <property type="match status" value="1"/>
</dbReference>
<dbReference type="Proteomes" id="UP001477278">
    <property type="component" value="Unassembled WGS sequence"/>
</dbReference>
<evidence type="ECO:0000256" key="4">
    <source>
        <dbReference type="PROSITE-ProRule" id="PRU00284"/>
    </source>
</evidence>
<feature type="region of interest" description="Disordered" evidence="5">
    <location>
        <begin position="1"/>
        <end position="21"/>
    </location>
</feature>
<accession>A0ABV0FQ32</accession>
<feature type="domain" description="Methyl-accepting transducer" evidence="7">
    <location>
        <begin position="299"/>
        <end position="535"/>
    </location>
</feature>
<reference evidence="9 10" key="1">
    <citation type="submission" date="2024-05" db="EMBL/GenBank/DDBJ databases">
        <title>Genome sequencing of Marine Estuary Bacteria, Shewanella vesiculosa and S. baltica, and Pseudomonas syringae.</title>
        <authorList>
            <person name="Gurung A."/>
            <person name="Maclea K.S."/>
        </authorList>
    </citation>
    <scope>NUCLEOTIDE SEQUENCE [LARGE SCALE GENOMIC DNA]</scope>
    <source>
        <strain evidence="9 10">1A</strain>
    </source>
</reference>
<name>A0ABV0FQ32_9GAMM</name>
<feature type="transmembrane region" description="Helical" evidence="6">
    <location>
        <begin position="28"/>
        <end position="48"/>
    </location>
</feature>
<organism evidence="9 10">
    <name type="scientific">Shewanella vesiculosa</name>
    <dbReference type="NCBI Taxonomy" id="518738"/>
    <lineage>
        <taxon>Bacteria</taxon>
        <taxon>Pseudomonadati</taxon>
        <taxon>Pseudomonadota</taxon>
        <taxon>Gammaproteobacteria</taxon>
        <taxon>Alteromonadales</taxon>
        <taxon>Shewanellaceae</taxon>
        <taxon>Shewanella</taxon>
    </lineage>
</organism>
<dbReference type="CDD" id="cd11386">
    <property type="entry name" value="MCP_signal"/>
    <property type="match status" value="1"/>
</dbReference>
<evidence type="ECO:0000256" key="2">
    <source>
        <dbReference type="ARBA" id="ARBA00023224"/>
    </source>
</evidence>
<dbReference type="CDD" id="cd06225">
    <property type="entry name" value="HAMP"/>
    <property type="match status" value="1"/>
</dbReference>
<proteinExistence type="inferred from homology"/>
<dbReference type="PROSITE" id="PS50885">
    <property type="entry name" value="HAMP"/>
    <property type="match status" value="1"/>
</dbReference>
<feature type="compositionally biased region" description="Polar residues" evidence="5">
    <location>
        <begin position="1"/>
        <end position="17"/>
    </location>
</feature>
<dbReference type="InterPro" id="IPR003660">
    <property type="entry name" value="HAMP_dom"/>
</dbReference>
<keyword evidence="6" id="KW-0472">Membrane</keyword>
<comment type="subcellular location">
    <subcellularLocation>
        <location evidence="1">Membrane</location>
    </subcellularLocation>
</comment>
<dbReference type="PANTHER" id="PTHR32089">
    <property type="entry name" value="METHYL-ACCEPTING CHEMOTAXIS PROTEIN MCPB"/>
    <property type="match status" value="1"/>
</dbReference>
<evidence type="ECO:0000313" key="9">
    <source>
        <dbReference type="EMBL" id="MEO3682037.1"/>
    </source>
</evidence>
<dbReference type="PROSITE" id="PS50111">
    <property type="entry name" value="CHEMOTAXIS_TRANSDUC_2"/>
    <property type="match status" value="1"/>
</dbReference>
<sequence>MTSLSGQQPSQDSSQAKPSKFTEKLQSVSARLTLSMLITLGALLFLAYQGISGMKQATNSIDDLYSQGMQHTIRAGKVLDELGNARSALLLSLQHDPSSEFAKLHDHPTDIHINDINQSLKILHDIIDNEILSSNLNADERAQVNRLVHQLDVITDNGFNRALVELNAGRFRQANMILLKDINPVFKLVSAEAQGFLDIQIAEAKTNFEQSEENISAFRIKVIIAVLLSMIIITFLSLVIIKRIKLASQHLEDSANKISLGDLTQRIHLTGNDEFTHIATYVNQIVYSFQSIVKSMHQSTFLLASASEENSAVAAQTKLNILEQQQQTQSIASAIHQFSATVHDVAQSASSAAQASEHTDNAASKGQQVVKESIARIERLSIEMQESVSAMKSVAQHAEDIGSVVDVIQAISEQTNLLALNAAIEAARAGEQGRGFAVVADEVRTLASRTQQSTQEIQKTIQNLQKASRDATQRLVQGAENAQQTATEAQKAGDALAEITDSVDQINAMNTQIATAAEEQSSVTEEINRNITSISDISNQTAAGAEQSSAASNELAKLAETMKAEIEKFRL</sequence>
<keyword evidence="6" id="KW-1133">Transmembrane helix</keyword>
<evidence type="ECO:0000259" key="7">
    <source>
        <dbReference type="PROSITE" id="PS50111"/>
    </source>
</evidence>
<dbReference type="SUPFAM" id="SSF58104">
    <property type="entry name" value="Methyl-accepting chemotaxis protein (MCP) signaling domain"/>
    <property type="match status" value="1"/>
</dbReference>
<comment type="similarity">
    <text evidence="3">Belongs to the methyl-accepting chemotaxis (MCP) protein family.</text>
</comment>
<gene>
    <name evidence="9" type="ORF">ABHN84_06970</name>
</gene>
<keyword evidence="6" id="KW-0812">Transmembrane</keyword>
<dbReference type="Pfam" id="PF00672">
    <property type="entry name" value="HAMP"/>
    <property type="match status" value="1"/>
</dbReference>
<evidence type="ECO:0000256" key="6">
    <source>
        <dbReference type="SAM" id="Phobius"/>
    </source>
</evidence>
<dbReference type="Pfam" id="PF00015">
    <property type="entry name" value="MCPsignal"/>
    <property type="match status" value="1"/>
</dbReference>
<dbReference type="EMBL" id="JBDPZN010000002">
    <property type="protein sequence ID" value="MEO3682037.1"/>
    <property type="molecule type" value="Genomic_DNA"/>
</dbReference>
<protein>
    <submittedName>
        <fullName evidence="9">Methyl-accepting chemotaxis protein</fullName>
    </submittedName>
</protein>
<dbReference type="InterPro" id="IPR004089">
    <property type="entry name" value="MCPsignal_dom"/>
</dbReference>
<feature type="transmembrane region" description="Helical" evidence="6">
    <location>
        <begin position="222"/>
        <end position="241"/>
    </location>
</feature>
<feature type="domain" description="HAMP" evidence="8">
    <location>
        <begin position="242"/>
        <end position="294"/>
    </location>
</feature>
<evidence type="ECO:0000256" key="3">
    <source>
        <dbReference type="ARBA" id="ARBA00029447"/>
    </source>
</evidence>
<evidence type="ECO:0000259" key="8">
    <source>
        <dbReference type="PROSITE" id="PS50885"/>
    </source>
</evidence>
<dbReference type="PANTHER" id="PTHR32089:SF120">
    <property type="entry name" value="METHYL-ACCEPTING CHEMOTAXIS PROTEIN TLPQ"/>
    <property type="match status" value="1"/>
</dbReference>
<dbReference type="RefSeq" id="WP_347689867.1">
    <property type="nucleotide sequence ID" value="NZ_JBDPZN010000002.1"/>
</dbReference>